<evidence type="ECO:0000313" key="2">
    <source>
        <dbReference type="Proteomes" id="UP000075476"/>
    </source>
</evidence>
<proteinExistence type="predicted"/>
<dbReference type="AlphaFoldDB" id="A0A9X0MG88"/>
<accession>A0A9X0MG88</accession>
<reference evidence="1 2" key="1">
    <citation type="submission" date="2015-12" db="EMBL/GenBank/DDBJ databases">
        <title>Bacillus cereus Group isolate.</title>
        <authorList>
            <person name="Kovac J."/>
        </authorList>
    </citation>
    <scope>NUCLEOTIDE SEQUENCE [LARGE SCALE GENOMIC DNA]</scope>
    <source>
        <strain evidence="1 2">FSL K6-0073</strain>
    </source>
</reference>
<organism evidence="1 2">
    <name type="scientific">Bacillus cereus</name>
    <dbReference type="NCBI Taxonomy" id="1396"/>
    <lineage>
        <taxon>Bacteria</taxon>
        <taxon>Bacillati</taxon>
        <taxon>Bacillota</taxon>
        <taxon>Bacilli</taxon>
        <taxon>Bacillales</taxon>
        <taxon>Bacillaceae</taxon>
        <taxon>Bacillus</taxon>
        <taxon>Bacillus cereus group</taxon>
    </lineage>
</organism>
<comment type="caution">
    <text evidence="1">The sequence shown here is derived from an EMBL/GenBank/DDBJ whole genome shotgun (WGS) entry which is preliminary data.</text>
</comment>
<gene>
    <name evidence="1" type="ORF">AT268_28225</name>
</gene>
<evidence type="ECO:0000313" key="1">
    <source>
        <dbReference type="EMBL" id="KXY40052.1"/>
    </source>
</evidence>
<sequence length="175" mass="20298">MKLYQNGEVGSKKKGVVLQPTGGMENVKRTILQSVYLDDLQKALTEEQYKCLEQAFPSKRFLAWGCNDYGWTDNQYKMINKGFDIWFYTDWCYFLRAEVECGFHNPKVASLLWNSPSDDSRNFNNLYFCSVDSLTKINLLTPAVNEITRGELKKNVLRRLEVFIDEKATALLKLI</sequence>
<name>A0A9X0MG88_BACCE</name>
<dbReference type="RefSeq" id="WP_061663310.1">
    <property type="nucleotide sequence ID" value="NZ_LOMO01000081.1"/>
</dbReference>
<dbReference type="EMBL" id="LOMO01000081">
    <property type="protein sequence ID" value="KXY40052.1"/>
    <property type="molecule type" value="Genomic_DNA"/>
</dbReference>
<protein>
    <submittedName>
        <fullName evidence="1">Uncharacterized protein</fullName>
    </submittedName>
</protein>
<dbReference type="Proteomes" id="UP000075476">
    <property type="component" value="Unassembled WGS sequence"/>
</dbReference>